<feature type="signal peptide" evidence="1">
    <location>
        <begin position="1"/>
        <end position="21"/>
    </location>
</feature>
<evidence type="ECO:0000313" key="2">
    <source>
        <dbReference type="EMBL" id="MFC7671104.1"/>
    </source>
</evidence>
<protein>
    <submittedName>
        <fullName evidence="3">Uncharacterized protein</fullName>
    </submittedName>
</protein>
<feature type="chain" id="PRO_5045033382" evidence="1">
    <location>
        <begin position="22"/>
        <end position="48"/>
    </location>
</feature>
<evidence type="ECO:0000256" key="1">
    <source>
        <dbReference type="SAM" id="SignalP"/>
    </source>
</evidence>
<sequence>MTRLLRYCVTGLLLVSVAARAQQAEPAPARPITGRSQLLTYPRLRPIP</sequence>
<keyword evidence="1" id="KW-0732">Signal</keyword>
<dbReference type="RefSeq" id="WP_380207008.1">
    <property type="nucleotide sequence ID" value="NZ_JBHTEK010000006.1"/>
</dbReference>
<proteinExistence type="predicted"/>
<reference evidence="4" key="2">
    <citation type="journal article" date="2019" name="Int. J. Syst. Evol. Microbiol.">
        <title>The Global Catalogue of Microorganisms (GCM) 10K type strain sequencing project: providing services to taxonomists for standard genome sequencing and annotation.</title>
        <authorList>
            <consortium name="The Broad Institute Genomics Platform"/>
            <consortium name="The Broad Institute Genome Sequencing Center for Infectious Disease"/>
            <person name="Wu L."/>
            <person name="Ma J."/>
        </authorList>
    </citation>
    <scope>NUCLEOTIDE SEQUENCE [LARGE SCALE GENOMIC DNA]</scope>
    <source>
        <strain evidence="4">JCM 19635</strain>
    </source>
</reference>
<dbReference type="EMBL" id="JBHTEK010000006">
    <property type="protein sequence ID" value="MFC7671256.1"/>
    <property type="molecule type" value="Genomic_DNA"/>
</dbReference>
<accession>A0ABW2UFQ3</accession>
<organism evidence="3 4">
    <name type="scientific">Hymenobacter humi</name>
    <dbReference type="NCBI Taxonomy" id="1411620"/>
    <lineage>
        <taxon>Bacteria</taxon>
        <taxon>Pseudomonadati</taxon>
        <taxon>Bacteroidota</taxon>
        <taxon>Cytophagia</taxon>
        <taxon>Cytophagales</taxon>
        <taxon>Hymenobacteraceae</taxon>
        <taxon>Hymenobacter</taxon>
    </lineage>
</organism>
<comment type="caution">
    <text evidence="3">The sequence shown here is derived from an EMBL/GenBank/DDBJ whole genome shotgun (WGS) entry which is preliminary data.</text>
</comment>
<name>A0ABW2UFQ3_9BACT</name>
<gene>
    <name evidence="2" type="ORF">ACFQT0_29705</name>
    <name evidence="3" type="ORF">ACFQT0_30540</name>
</gene>
<reference evidence="3" key="1">
    <citation type="journal article" date="2014" name="Int. J. Syst. Evol. Microbiol.">
        <title>Complete genome of a new Firmicutes species belonging to the dominant human colonic microbiota ('Ruminococcus bicirculans') reveals two chromosomes and a selective capacity to utilize plant glucans.</title>
        <authorList>
            <consortium name="NISC Comparative Sequencing Program"/>
            <person name="Wegmann U."/>
            <person name="Louis P."/>
            <person name="Goesmann A."/>
            <person name="Henrissat B."/>
            <person name="Duncan S.H."/>
            <person name="Flint H.J."/>
        </authorList>
    </citation>
    <scope>NUCLEOTIDE SEQUENCE</scope>
    <source>
        <strain evidence="3">JCM 19635</strain>
    </source>
</reference>
<reference evidence="3" key="3">
    <citation type="submission" date="2024-09" db="EMBL/GenBank/DDBJ databases">
        <authorList>
            <person name="Sun Q."/>
            <person name="Mori K."/>
        </authorList>
    </citation>
    <scope>NUCLEOTIDE SEQUENCE</scope>
    <source>
        <strain evidence="3">JCM 19635</strain>
    </source>
</reference>
<dbReference type="EMBL" id="JBHTEK010000006">
    <property type="protein sequence ID" value="MFC7671104.1"/>
    <property type="molecule type" value="Genomic_DNA"/>
</dbReference>
<dbReference type="Proteomes" id="UP001596513">
    <property type="component" value="Unassembled WGS sequence"/>
</dbReference>
<evidence type="ECO:0000313" key="4">
    <source>
        <dbReference type="Proteomes" id="UP001596513"/>
    </source>
</evidence>
<keyword evidence="4" id="KW-1185">Reference proteome</keyword>
<evidence type="ECO:0000313" key="3">
    <source>
        <dbReference type="EMBL" id="MFC7671256.1"/>
    </source>
</evidence>